<evidence type="ECO:0000259" key="18">
    <source>
        <dbReference type="Pfam" id="PF02773"/>
    </source>
</evidence>
<dbReference type="EMBL" id="DVGZ01000086">
    <property type="protein sequence ID" value="HIR47606.1"/>
    <property type="molecule type" value="Genomic_DNA"/>
</dbReference>
<evidence type="ECO:0000256" key="8">
    <source>
        <dbReference type="ARBA" id="ARBA00022723"/>
    </source>
</evidence>
<gene>
    <name evidence="19" type="ORF">IAB89_08120</name>
</gene>
<evidence type="ECO:0000256" key="2">
    <source>
        <dbReference type="ARBA" id="ARBA00001958"/>
    </source>
</evidence>
<evidence type="ECO:0000256" key="6">
    <source>
        <dbReference type="ARBA" id="ARBA00022563"/>
    </source>
</evidence>
<evidence type="ECO:0000313" key="19">
    <source>
        <dbReference type="EMBL" id="HIR47606.1"/>
    </source>
</evidence>
<dbReference type="InterPro" id="IPR022628">
    <property type="entry name" value="S-AdoMet_synt_N"/>
</dbReference>
<keyword evidence="9" id="KW-0547">Nucleotide-binding</keyword>
<dbReference type="InterPro" id="IPR022630">
    <property type="entry name" value="S-AdoMet_synt_C"/>
</dbReference>
<dbReference type="SUPFAM" id="SSF55973">
    <property type="entry name" value="S-adenosylmethionine synthetase"/>
    <property type="match status" value="3"/>
</dbReference>
<dbReference type="Proteomes" id="UP000824242">
    <property type="component" value="Unassembled WGS sequence"/>
</dbReference>
<comment type="cofactor">
    <cofactor evidence="2">
        <name>K(+)</name>
        <dbReference type="ChEBI" id="CHEBI:29103"/>
    </cofactor>
</comment>
<evidence type="ECO:0000256" key="1">
    <source>
        <dbReference type="ARBA" id="ARBA00001946"/>
    </source>
</evidence>
<evidence type="ECO:0000256" key="12">
    <source>
        <dbReference type="ARBA" id="ARBA00022958"/>
    </source>
</evidence>
<dbReference type="GO" id="GO:0005524">
    <property type="term" value="F:ATP binding"/>
    <property type="evidence" value="ECO:0007669"/>
    <property type="project" value="UniProtKB-KW"/>
</dbReference>
<name>A0A9D1AN95_9FIRM</name>
<organism evidence="19 20">
    <name type="scientific">Candidatus Caccousia avicola</name>
    <dbReference type="NCBI Taxonomy" id="2840721"/>
    <lineage>
        <taxon>Bacteria</taxon>
        <taxon>Bacillati</taxon>
        <taxon>Bacillota</taxon>
        <taxon>Clostridia</taxon>
        <taxon>Eubacteriales</taxon>
        <taxon>Oscillospiraceae</taxon>
        <taxon>Oscillospiraceae incertae sedis</taxon>
        <taxon>Candidatus Caccousia</taxon>
    </lineage>
</organism>
<protein>
    <recommendedName>
        <fullName evidence="5 13">Methionine adenosyltransferase</fullName>
        <ecNumber evidence="5 13">2.5.1.6</ecNumber>
    </recommendedName>
</protein>
<feature type="region of interest" description="Disordered" evidence="15">
    <location>
        <begin position="112"/>
        <end position="151"/>
    </location>
</feature>
<dbReference type="InterPro" id="IPR002133">
    <property type="entry name" value="S-AdoMet_synthetase"/>
</dbReference>
<dbReference type="InterPro" id="IPR022629">
    <property type="entry name" value="S-AdoMet_synt_central"/>
</dbReference>
<dbReference type="GO" id="GO:0006730">
    <property type="term" value="P:one-carbon metabolic process"/>
    <property type="evidence" value="ECO:0007669"/>
    <property type="project" value="UniProtKB-KW"/>
</dbReference>
<evidence type="ECO:0000256" key="7">
    <source>
        <dbReference type="ARBA" id="ARBA00022679"/>
    </source>
</evidence>
<feature type="compositionally biased region" description="Basic and acidic residues" evidence="15">
    <location>
        <begin position="112"/>
        <end position="129"/>
    </location>
</feature>
<dbReference type="GO" id="GO:0004478">
    <property type="term" value="F:methionine adenosyltransferase activity"/>
    <property type="evidence" value="ECO:0007669"/>
    <property type="project" value="UniProtKB-UniRule"/>
</dbReference>
<feature type="domain" description="S-adenosylmethionine synthetase central" evidence="17">
    <location>
        <begin position="153"/>
        <end position="268"/>
    </location>
</feature>
<reference evidence="19" key="1">
    <citation type="submission" date="2020-10" db="EMBL/GenBank/DDBJ databases">
        <authorList>
            <person name="Gilroy R."/>
        </authorList>
    </citation>
    <scope>NUCLEOTIDE SEQUENCE</scope>
    <source>
        <strain evidence="19">ChiSxjej1B13-7958</strain>
    </source>
</reference>
<dbReference type="Pfam" id="PF02772">
    <property type="entry name" value="S-AdoMet_synt_M"/>
    <property type="match status" value="1"/>
</dbReference>
<dbReference type="FunFam" id="3.30.300.10:FF:000003">
    <property type="entry name" value="S-adenosylmethionine synthase"/>
    <property type="match status" value="1"/>
</dbReference>
<feature type="domain" description="S-adenosylmethionine synthetase N-terminal" evidence="16">
    <location>
        <begin position="5"/>
        <end position="84"/>
    </location>
</feature>
<evidence type="ECO:0000256" key="10">
    <source>
        <dbReference type="ARBA" id="ARBA00022840"/>
    </source>
</evidence>
<evidence type="ECO:0000256" key="15">
    <source>
        <dbReference type="SAM" id="MobiDB-lite"/>
    </source>
</evidence>
<dbReference type="Pfam" id="PF02773">
    <property type="entry name" value="S-AdoMet_synt_C"/>
    <property type="match status" value="1"/>
</dbReference>
<dbReference type="NCBIfam" id="TIGR01034">
    <property type="entry name" value="metK"/>
    <property type="match status" value="1"/>
</dbReference>
<dbReference type="GO" id="GO:0006556">
    <property type="term" value="P:S-adenosylmethionine biosynthetic process"/>
    <property type="evidence" value="ECO:0007669"/>
    <property type="project" value="UniProtKB-UniRule"/>
</dbReference>
<keyword evidence="8" id="KW-0479">Metal-binding</keyword>
<dbReference type="PANTHER" id="PTHR11964">
    <property type="entry name" value="S-ADENOSYLMETHIONINE SYNTHETASE"/>
    <property type="match status" value="1"/>
</dbReference>
<dbReference type="PROSITE" id="PS00376">
    <property type="entry name" value="ADOMET_SYNTHASE_1"/>
    <property type="match status" value="1"/>
</dbReference>
<proteinExistence type="inferred from homology"/>
<evidence type="ECO:0000256" key="14">
    <source>
        <dbReference type="RuleBase" id="RU004462"/>
    </source>
</evidence>
<accession>A0A9D1AN95</accession>
<evidence type="ECO:0000256" key="4">
    <source>
        <dbReference type="ARBA" id="ARBA00009685"/>
    </source>
</evidence>
<dbReference type="PIRSF" id="PIRSF000497">
    <property type="entry name" value="MAT"/>
    <property type="match status" value="1"/>
</dbReference>
<comment type="similarity">
    <text evidence="4 14">Belongs to the AdoMet synthase family.</text>
</comment>
<keyword evidence="7 19" id="KW-0808">Transferase</keyword>
<dbReference type="InterPro" id="IPR022636">
    <property type="entry name" value="S-AdoMet_synthetase_sfam"/>
</dbReference>
<keyword evidence="12" id="KW-0630">Potassium</keyword>
<dbReference type="AlphaFoldDB" id="A0A9D1AN95"/>
<keyword evidence="6" id="KW-0554">One-carbon metabolism</keyword>
<keyword evidence="11" id="KW-0460">Magnesium</keyword>
<keyword evidence="10" id="KW-0067">ATP-binding</keyword>
<evidence type="ECO:0000256" key="5">
    <source>
        <dbReference type="ARBA" id="ARBA00012828"/>
    </source>
</evidence>
<reference evidence="19" key="2">
    <citation type="journal article" date="2021" name="PeerJ">
        <title>Extensive microbial diversity within the chicken gut microbiome revealed by metagenomics and culture.</title>
        <authorList>
            <person name="Gilroy R."/>
            <person name="Ravi A."/>
            <person name="Getino M."/>
            <person name="Pursley I."/>
            <person name="Horton D.L."/>
            <person name="Alikhan N.F."/>
            <person name="Baker D."/>
            <person name="Gharbi K."/>
            <person name="Hall N."/>
            <person name="Watson M."/>
            <person name="Adriaenssens E.M."/>
            <person name="Foster-Nyarko E."/>
            <person name="Jarju S."/>
            <person name="Secka A."/>
            <person name="Antonio M."/>
            <person name="Oren A."/>
            <person name="Chaudhuri R.R."/>
            <person name="La Ragione R."/>
            <person name="Hildebrand F."/>
            <person name="Pallen M.J."/>
        </authorList>
    </citation>
    <scope>NUCLEOTIDE SEQUENCE</scope>
    <source>
        <strain evidence="19">ChiSxjej1B13-7958</strain>
    </source>
</reference>
<dbReference type="InterPro" id="IPR022631">
    <property type="entry name" value="ADOMET_SYNTHASE_CS"/>
</dbReference>
<feature type="compositionally biased region" description="Basic and acidic residues" evidence="15">
    <location>
        <begin position="138"/>
        <end position="147"/>
    </location>
</feature>
<comment type="caution">
    <text evidence="19">The sequence shown here is derived from an EMBL/GenBank/DDBJ whole genome shotgun (WGS) entry which is preliminary data.</text>
</comment>
<feature type="domain" description="S-adenosylmethionine synthetase C-terminal" evidence="18">
    <location>
        <begin position="270"/>
        <end position="408"/>
    </location>
</feature>
<dbReference type="Gene3D" id="3.30.300.10">
    <property type="match status" value="3"/>
</dbReference>
<evidence type="ECO:0000259" key="17">
    <source>
        <dbReference type="Pfam" id="PF02772"/>
    </source>
</evidence>
<dbReference type="GO" id="GO:0046872">
    <property type="term" value="F:metal ion binding"/>
    <property type="evidence" value="ECO:0007669"/>
    <property type="project" value="UniProtKB-KW"/>
</dbReference>
<dbReference type="EC" id="2.5.1.6" evidence="5 13"/>
<evidence type="ECO:0000256" key="9">
    <source>
        <dbReference type="ARBA" id="ARBA00022741"/>
    </source>
</evidence>
<evidence type="ECO:0000313" key="20">
    <source>
        <dbReference type="Proteomes" id="UP000824242"/>
    </source>
</evidence>
<sequence length="420" mass="45395">MSMNRMVTAESVTVGHPDKLCDLIADSVLDDCLSHDPFSRVGCEVIAAGKRIIVAGEINSLHEPDVGAIVSSVLRRTGYPAERFVIQRLLRRQSPDIASAVELPLERRERNTYFPNRERQSRREGRVQDAKCVQAQPGERRHGKEQDAPALQWGAGDQGVMVGYACRETPQLLPLPVVLAHRLTDAVTTARRRLPFLGPDGKAQVTVTYDGEGKPLCLDTVVLSVQHSPETPQDELCWELTDKVLAPALRELPPDEETKLLINPSGRFVLGGPEADTGLTGRKLAADAYGTFAPHGGGALSGKDPTKVDRSGAYLARYIAKNLVAAGLCERCQVTLAYAIGRAEPVMTQVDTLGTGTFCADDCLADAVKLLFPLTPAAAIAHLDLLSPRYADTAANGHFGRPGLPWERTDMAAALREAVL</sequence>
<dbReference type="CDD" id="cd18079">
    <property type="entry name" value="S-AdoMet_synt"/>
    <property type="match status" value="1"/>
</dbReference>
<evidence type="ECO:0000256" key="13">
    <source>
        <dbReference type="NCBIfam" id="TIGR01034"/>
    </source>
</evidence>
<evidence type="ECO:0000256" key="3">
    <source>
        <dbReference type="ARBA" id="ARBA00005224"/>
    </source>
</evidence>
<comment type="pathway">
    <text evidence="3">Amino-acid biosynthesis; S-adenosyl-L-methionine biosynthesis; S-adenosyl-L-methionine from L-methionine: step 1/1.</text>
</comment>
<evidence type="ECO:0000256" key="11">
    <source>
        <dbReference type="ARBA" id="ARBA00022842"/>
    </source>
</evidence>
<evidence type="ECO:0000259" key="16">
    <source>
        <dbReference type="Pfam" id="PF00438"/>
    </source>
</evidence>
<comment type="cofactor">
    <cofactor evidence="1">
        <name>Mg(2+)</name>
        <dbReference type="ChEBI" id="CHEBI:18420"/>
    </cofactor>
</comment>
<dbReference type="Pfam" id="PF00438">
    <property type="entry name" value="S-AdoMet_synt_N"/>
    <property type="match status" value="1"/>
</dbReference>